<dbReference type="RefSeq" id="WP_322440830.1">
    <property type="nucleotide sequence ID" value="NZ_JAXOTQ010000017.1"/>
</dbReference>
<organism evidence="3 4">
    <name type="scientific">Micromonospora sicca</name>
    <dbReference type="NCBI Taxonomy" id="2202420"/>
    <lineage>
        <taxon>Bacteria</taxon>
        <taxon>Bacillati</taxon>
        <taxon>Actinomycetota</taxon>
        <taxon>Actinomycetes</taxon>
        <taxon>Micromonosporales</taxon>
        <taxon>Micromonosporaceae</taxon>
        <taxon>Micromonospora</taxon>
    </lineage>
</organism>
<reference evidence="3 4" key="1">
    <citation type="submission" date="2023-12" db="EMBL/GenBank/DDBJ databases">
        <title>Micromonospora sp. nov., isolated from Atacama Desert.</title>
        <authorList>
            <person name="Carro L."/>
            <person name="Golinska P."/>
            <person name="Klenk H.-P."/>
            <person name="Goodfellow M."/>
        </authorList>
    </citation>
    <scope>NUCLEOTIDE SEQUENCE [LARGE SCALE GENOMIC DNA]</scope>
    <source>
        <strain evidence="3 4">4G53</strain>
    </source>
</reference>
<feature type="domain" description="MmyB-like transcription regulator ligand binding" evidence="2">
    <location>
        <begin position="7"/>
        <end position="50"/>
    </location>
</feature>
<accession>A0ABU5JDV1</accession>
<comment type="caution">
    <text evidence="3">The sequence shown here is derived from an EMBL/GenBank/DDBJ whole genome shotgun (WGS) entry which is preliminary data.</text>
</comment>
<evidence type="ECO:0000256" key="1">
    <source>
        <dbReference type="SAM" id="MobiDB-lite"/>
    </source>
</evidence>
<dbReference type="Proteomes" id="UP001290101">
    <property type="component" value="Unassembled WGS sequence"/>
</dbReference>
<sequence length="90" mass="9547">MCGHPCLRHPVIGELHLTFEVLELGADDGLSVVAYGTEPGTASEDGLRLLANWSATQNQDAGTDAINSPGNRRSVNGRLPRESPITSATY</sequence>
<gene>
    <name evidence="3" type="ORF">U2F25_14960</name>
</gene>
<protein>
    <recommendedName>
        <fullName evidence="2">MmyB-like transcription regulator ligand binding domain-containing protein</fullName>
    </recommendedName>
</protein>
<feature type="compositionally biased region" description="Polar residues" evidence="1">
    <location>
        <begin position="59"/>
        <end position="74"/>
    </location>
</feature>
<feature type="region of interest" description="Disordered" evidence="1">
    <location>
        <begin position="59"/>
        <end position="90"/>
    </location>
</feature>
<name>A0ABU5JDV1_9ACTN</name>
<evidence type="ECO:0000259" key="2">
    <source>
        <dbReference type="Pfam" id="PF17765"/>
    </source>
</evidence>
<dbReference type="Pfam" id="PF17765">
    <property type="entry name" value="MLTR_LBD"/>
    <property type="match status" value="1"/>
</dbReference>
<keyword evidence="4" id="KW-1185">Reference proteome</keyword>
<dbReference type="InterPro" id="IPR041413">
    <property type="entry name" value="MLTR_LBD"/>
</dbReference>
<proteinExistence type="predicted"/>
<dbReference type="EMBL" id="JAXOTQ010000017">
    <property type="protein sequence ID" value="MDZ5490757.1"/>
    <property type="molecule type" value="Genomic_DNA"/>
</dbReference>
<evidence type="ECO:0000313" key="3">
    <source>
        <dbReference type="EMBL" id="MDZ5490757.1"/>
    </source>
</evidence>
<evidence type="ECO:0000313" key="4">
    <source>
        <dbReference type="Proteomes" id="UP001290101"/>
    </source>
</evidence>